<dbReference type="Proteomes" id="UP001198565">
    <property type="component" value="Unassembled WGS sequence"/>
</dbReference>
<sequence>MPPPFDPVAARRLREQLGMSHANISHGMWASYGLRIHPATVLAWERGEGAPDERELTALAGALWCAPADLLGRPTTLREWRWARGVTSPDLAHQLGMRRGDYERMEERGRWSGNVRQSALLGQLLDIPLPDLLAVTGRAEKLADHLRSTAKVRWQAYAGPVCAMVPLPRERVEEALRRINEEYHALMASTLSWSASAPAEDKSGPYLDGVLDRFWTLLGLN</sequence>
<feature type="domain" description="HTH cro/C1-type" evidence="1">
    <location>
        <begin position="9"/>
        <end position="70"/>
    </location>
</feature>
<dbReference type="InterPro" id="IPR001387">
    <property type="entry name" value="Cro/C1-type_HTH"/>
</dbReference>
<name>A0ABS7QZ03_9ACTN</name>
<dbReference type="SUPFAM" id="SSF47413">
    <property type="entry name" value="lambda repressor-like DNA-binding domains"/>
    <property type="match status" value="1"/>
</dbReference>
<protein>
    <submittedName>
        <fullName evidence="2">Helix-turn-helix transcriptional regulator</fullName>
    </submittedName>
</protein>
<proteinExistence type="predicted"/>
<evidence type="ECO:0000313" key="3">
    <source>
        <dbReference type="Proteomes" id="UP001198565"/>
    </source>
</evidence>
<feature type="domain" description="HTH cro/C1-type" evidence="1">
    <location>
        <begin position="76"/>
        <end position="132"/>
    </location>
</feature>
<keyword evidence="3" id="KW-1185">Reference proteome</keyword>
<dbReference type="EMBL" id="JAINVZ010000024">
    <property type="protein sequence ID" value="MBY8888443.1"/>
    <property type="molecule type" value="Genomic_DNA"/>
</dbReference>
<reference evidence="2 3" key="1">
    <citation type="submission" date="2021-08" db="EMBL/GenBank/DDBJ databases">
        <title>Streptomyces sp. PTM05 isolated from lichen.</title>
        <authorList>
            <person name="Somphong A."/>
            <person name="Phongsopitanun W."/>
            <person name="Tanasupawat S."/>
        </authorList>
    </citation>
    <scope>NUCLEOTIDE SEQUENCE [LARGE SCALE GENOMIC DNA]</scope>
    <source>
        <strain evidence="2 3">Ptm05</strain>
    </source>
</reference>
<gene>
    <name evidence="2" type="ORF">K7472_26900</name>
</gene>
<evidence type="ECO:0000259" key="1">
    <source>
        <dbReference type="SMART" id="SM00530"/>
    </source>
</evidence>
<dbReference type="CDD" id="cd00093">
    <property type="entry name" value="HTH_XRE"/>
    <property type="match status" value="1"/>
</dbReference>
<accession>A0ABS7QZ03</accession>
<dbReference type="SMART" id="SM00530">
    <property type="entry name" value="HTH_XRE"/>
    <property type="match status" value="2"/>
</dbReference>
<organism evidence="2 3">
    <name type="scientific">Streptantibioticus parmotrematis</name>
    <dbReference type="NCBI Taxonomy" id="2873249"/>
    <lineage>
        <taxon>Bacteria</taxon>
        <taxon>Bacillati</taxon>
        <taxon>Actinomycetota</taxon>
        <taxon>Actinomycetes</taxon>
        <taxon>Kitasatosporales</taxon>
        <taxon>Streptomycetaceae</taxon>
        <taxon>Streptantibioticus</taxon>
    </lineage>
</organism>
<evidence type="ECO:0000313" key="2">
    <source>
        <dbReference type="EMBL" id="MBY8888443.1"/>
    </source>
</evidence>
<dbReference type="Gene3D" id="1.10.260.40">
    <property type="entry name" value="lambda repressor-like DNA-binding domains"/>
    <property type="match status" value="1"/>
</dbReference>
<dbReference type="InterPro" id="IPR010982">
    <property type="entry name" value="Lambda_DNA-bd_dom_sf"/>
</dbReference>
<comment type="caution">
    <text evidence="2">The sequence shown here is derived from an EMBL/GenBank/DDBJ whole genome shotgun (WGS) entry which is preliminary data.</text>
</comment>